<name>A0A4Q1SF05_9BACT</name>
<dbReference type="InterPro" id="IPR028098">
    <property type="entry name" value="Glyco_trans_4-like_N"/>
</dbReference>
<keyword evidence="1 4" id="KW-0808">Transferase</keyword>
<gene>
    <name evidence="4" type="ORF">ESZ00_09895</name>
</gene>
<evidence type="ECO:0000259" key="3">
    <source>
        <dbReference type="Pfam" id="PF13439"/>
    </source>
</evidence>
<dbReference type="CDD" id="cd03801">
    <property type="entry name" value="GT4_PimA-like"/>
    <property type="match status" value="1"/>
</dbReference>
<sequence length="384" mass="41905">MTNGESLRTLQLGNDWFGERQGGLNRVYSELLRHLPGANVEVRGLVAGSPGVAASTGGVVTGFAPAKAPLPKRLWEARKAGLHELKSGHFDLVASHFALYTLPIVDALKRTPTVIHFHGPWAAEAGVEGQSSLGSRVQAAMERAVYQRGRRLIVLSEAFAHELVRRYRVPENLVRLVPGGIDSDRFHDRLTRAETRERLGWPIDRPTVLAVRRQVRRMGLENLIDATLQVRKHVPEIMIMLAGSGPIMGELRERITSAGLENHIRQLGRVEDADLPTAYRAADLSIVPTQALEGFGMITLESLACGTPVLVSPVGGLPEVIRPFDPRCVLADASTNTIAESLTSFLTGAEKLPSSDACRAYAVKNFDWPVIAAKTRAVYEEALV</sequence>
<dbReference type="GO" id="GO:0009103">
    <property type="term" value="P:lipopolysaccharide biosynthetic process"/>
    <property type="evidence" value="ECO:0007669"/>
    <property type="project" value="TreeGrafter"/>
</dbReference>
<feature type="domain" description="Glycosyltransferase subfamily 4-like N-terminal" evidence="3">
    <location>
        <begin position="22"/>
        <end position="185"/>
    </location>
</feature>
<evidence type="ECO:0000259" key="2">
    <source>
        <dbReference type="Pfam" id="PF00534"/>
    </source>
</evidence>
<dbReference type="Proteomes" id="UP000290253">
    <property type="component" value="Unassembled WGS sequence"/>
</dbReference>
<comment type="caution">
    <text evidence="4">The sequence shown here is derived from an EMBL/GenBank/DDBJ whole genome shotgun (WGS) entry which is preliminary data.</text>
</comment>
<feature type="domain" description="Glycosyl transferase family 1" evidence="2">
    <location>
        <begin position="192"/>
        <end position="351"/>
    </location>
</feature>
<accession>A0A4Q1SF05</accession>
<evidence type="ECO:0000313" key="4">
    <source>
        <dbReference type="EMBL" id="RXS95703.1"/>
    </source>
</evidence>
<proteinExistence type="predicted"/>
<dbReference type="Gene3D" id="3.40.50.2000">
    <property type="entry name" value="Glycogen Phosphorylase B"/>
    <property type="match status" value="2"/>
</dbReference>
<dbReference type="Pfam" id="PF13439">
    <property type="entry name" value="Glyco_transf_4"/>
    <property type="match status" value="1"/>
</dbReference>
<organism evidence="4 5">
    <name type="scientific">Silvibacterium dinghuense</name>
    <dbReference type="NCBI Taxonomy" id="1560006"/>
    <lineage>
        <taxon>Bacteria</taxon>
        <taxon>Pseudomonadati</taxon>
        <taxon>Acidobacteriota</taxon>
        <taxon>Terriglobia</taxon>
        <taxon>Terriglobales</taxon>
        <taxon>Acidobacteriaceae</taxon>
        <taxon>Silvibacterium</taxon>
    </lineage>
</organism>
<dbReference type="SUPFAM" id="SSF53756">
    <property type="entry name" value="UDP-Glycosyltransferase/glycogen phosphorylase"/>
    <property type="match status" value="1"/>
</dbReference>
<evidence type="ECO:0000313" key="5">
    <source>
        <dbReference type="Proteomes" id="UP000290253"/>
    </source>
</evidence>
<dbReference type="InterPro" id="IPR001296">
    <property type="entry name" value="Glyco_trans_1"/>
</dbReference>
<dbReference type="GO" id="GO:0016757">
    <property type="term" value="F:glycosyltransferase activity"/>
    <property type="evidence" value="ECO:0007669"/>
    <property type="project" value="InterPro"/>
</dbReference>
<reference evidence="4 5" key="1">
    <citation type="journal article" date="2016" name="Int. J. Syst. Evol. Microbiol.">
        <title>Acidipila dinghuensis sp. nov., an acidobacterium isolated from forest soil.</title>
        <authorList>
            <person name="Jiang Y.W."/>
            <person name="Wang J."/>
            <person name="Chen M.H."/>
            <person name="Lv Y.Y."/>
            <person name="Qiu L.H."/>
        </authorList>
    </citation>
    <scope>NUCLEOTIDE SEQUENCE [LARGE SCALE GENOMIC DNA]</scope>
    <source>
        <strain evidence="4 5">DHOF10</strain>
    </source>
</reference>
<protein>
    <submittedName>
        <fullName evidence="4">Glycosyltransferase family 1 protein</fullName>
    </submittedName>
</protein>
<dbReference type="Pfam" id="PF00534">
    <property type="entry name" value="Glycos_transf_1"/>
    <property type="match status" value="1"/>
</dbReference>
<keyword evidence="5" id="KW-1185">Reference proteome</keyword>
<dbReference type="EMBL" id="SDMK01000002">
    <property type="protein sequence ID" value="RXS95703.1"/>
    <property type="molecule type" value="Genomic_DNA"/>
</dbReference>
<evidence type="ECO:0000256" key="1">
    <source>
        <dbReference type="ARBA" id="ARBA00022679"/>
    </source>
</evidence>
<dbReference type="AlphaFoldDB" id="A0A4Q1SF05"/>
<dbReference type="PANTHER" id="PTHR46401:SF2">
    <property type="entry name" value="GLYCOSYLTRANSFERASE WBBK-RELATED"/>
    <property type="match status" value="1"/>
</dbReference>
<dbReference type="OrthoDB" id="9787617at2"/>
<dbReference type="PANTHER" id="PTHR46401">
    <property type="entry name" value="GLYCOSYLTRANSFERASE WBBK-RELATED"/>
    <property type="match status" value="1"/>
</dbReference>